<gene>
    <name evidence="2" type="ORF">CALMAC_LOCUS6747</name>
</gene>
<sequence length="126" mass="13041">MALLMRRLFVDAQNGRRTFSGPSLSDRVRLPQHHPFRPPFPGNGPTATASPPESDVKLADGCAPAVPEPSQHQQQSAAPPPQPPTTFTDSSSAAGTGGGKEAAAAAAGTTVAAQHTKLDDCDVDFK</sequence>
<reference evidence="2 3" key="1">
    <citation type="submission" date="2019-01" db="EMBL/GenBank/DDBJ databases">
        <authorList>
            <person name="Sayadi A."/>
        </authorList>
    </citation>
    <scope>NUCLEOTIDE SEQUENCE [LARGE SCALE GENOMIC DNA]</scope>
</reference>
<feature type="compositionally biased region" description="Low complexity" evidence="1">
    <location>
        <begin position="68"/>
        <end position="77"/>
    </location>
</feature>
<evidence type="ECO:0000256" key="1">
    <source>
        <dbReference type="SAM" id="MobiDB-lite"/>
    </source>
</evidence>
<feature type="compositionally biased region" description="Low complexity" evidence="1">
    <location>
        <begin position="101"/>
        <end position="113"/>
    </location>
</feature>
<evidence type="ECO:0000313" key="3">
    <source>
        <dbReference type="Proteomes" id="UP000410492"/>
    </source>
</evidence>
<feature type="compositionally biased region" description="Basic and acidic residues" evidence="1">
    <location>
        <begin position="116"/>
        <end position="126"/>
    </location>
</feature>
<name>A0A653C892_CALMS</name>
<dbReference type="EMBL" id="CAACVG010007107">
    <property type="protein sequence ID" value="VEN43684.1"/>
    <property type="molecule type" value="Genomic_DNA"/>
</dbReference>
<dbReference type="AlphaFoldDB" id="A0A653C892"/>
<organism evidence="2 3">
    <name type="scientific">Callosobruchus maculatus</name>
    <name type="common">Southern cowpea weevil</name>
    <name type="synonym">Pulse bruchid</name>
    <dbReference type="NCBI Taxonomy" id="64391"/>
    <lineage>
        <taxon>Eukaryota</taxon>
        <taxon>Metazoa</taxon>
        <taxon>Ecdysozoa</taxon>
        <taxon>Arthropoda</taxon>
        <taxon>Hexapoda</taxon>
        <taxon>Insecta</taxon>
        <taxon>Pterygota</taxon>
        <taxon>Neoptera</taxon>
        <taxon>Endopterygota</taxon>
        <taxon>Coleoptera</taxon>
        <taxon>Polyphaga</taxon>
        <taxon>Cucujiformia</taxon>
        <taxon>Chrysomeloidea</taxon>
        <taxon>Chrysomelidae</taxon>
        <taxon>Bruchinae</taxon>
        <taxon>Bruchini</taxon>
        <taxon>Callosobruchus</taxon>
    </lineage>
</organism>
<evidence type="ECO:0000313" key="2">
    <source>
        <dbReference type="EMBL" id="VEN43684.1"/>
    </source>
</evidence>
<feature type="region of interest" description="Disordered" evidence="1">
    <location>
        <begin position="16"/>
        <end position="126"/>
    </location>
</feature>
<keyword evidence="3" id="KW-1185">Reference proteome</keyword>
<dbReference type="Proteomes" id="UP000410492">
    <property type="component" value="Unassembled WGS sequence"/>
</dbReference>
<protein>
    <submittedName>
        <fullName evidence="2">Uncharacterized protein</fullName>
    </submittedName>
</protein>
<proteinExistence type="predicted"/>
<accession>A0A653C892</accession>